<keyword evidence="3" id="KW-0813">Transport</keyword>
<evidence type="ECO:0000259" key="10">
    <source>
        <dbReference type="PROSITE" id="PS50850"/>
    </source>
</evidence>
<dbReference type="EMBL" id="RIBP01000004">
    <property type="protein sequence ID" value="TRZ35730.1"/>
    <property type="molecule type" value="Genomic_DNA"/>
</dbReference>
<keyword evidence="5 9" id="KW-0812">Transmembrane</keyword>
<dbReference type="Pfam" id="PF07690">
    <property type="entry name" value="MFS_1"/>
    <property type="match status" value="1"/>
</dbReference>
<evidence type="ECO:0000256" key="5">
    <source>
        <dbReference type="ARBA" id="ARBA00022692"/>
    </source>
</evidence>
<dbReference type="PRINTS" id="PR01036">
    <property type="entry name" value="TCRTETB"/>
</dbReference>
<feature type="transmembrane region" description="Helical" evidence="9">
    <location>
        <begin position="408"/>
        <end position="425"/>
    </location>
</feature>
<feature type="transmembrane region" description="Helical" evidence="9">
    <location>
        <begin position="589"/>
        <end position="607"/>
    </location>
</feature>
<evidence type="ECO:0000256" key="6">
    <source>
        <dbReference type="ARBA" id="ARBA00022989"/>
    </source>
</evidence>
<dbReference type="InterPro" id="IPR011701">
    <property type="entry name" value="MFS"/>
</dbReference>
<keyword evidence="6 9" id="KW-1133">Transmembrane helix</keyword>
<dbReference type="PANTHER" id="PTHR42718:SF9">
    <property type="entry name" value="MAJOR FACILITATOR SUPERFAMILY MULTIDRUG TRANSPORTER MFSC"/>
    <property type="match status" value="1"/>
</dbReference>
<evidence type="ECO:0000256" key="7">
    <source>
        <dbReference type="ARBA" id="ARBA00023136"/>
    </source>
</evidence>
<feature type="transmembrane region" description="Helical" evidence="9">
    <location>
        <begin position="160"/>
        <end position="177"/>
    </location>
</feature>
<evidence type="ECO:0000256" key="2">
    <source>
        <dbReference type="ARBA" id="ARBA00008537"/>
    </source>
</evidence>
<dbReference type="NCBIfam" id="TIGR00711">
    <property type="entry name" value="efflux_EmrB"/>
    <property type="match status" value="1"/>
</dbReference>
<feature type="transmembrane region" description="Helical" evidence="9">
    <location>
        <begin position="303"/>
        <end position="322"/>
    </location>
</feature>
<sequence length="616" mass="67108">MTIYIASYAVISIILLLTINYLIRKQSRKPKQEKASNINKDEPIQENEISRSSIMQEESPMEEAINETLSKSAITEPALEYVSDPDNAEKHNEEEIPVKEKDIKQQARVDFEGSKGKIIAAVMLGAFVAILNQTLLNVAIPHIMNDLNVSTSTVQWLTTGYMLTNGVFIPITPFLISKLGTRKLLILAMTAFTIGSLVCSVSTGFSMLMIGRVIQAAGAGVIMPLLMTTFLTIFPPEKRGTAMGIMGVAMIFAPAIGPTLSGWLIGHYSWRVLFDLVIPFGIIDLIIATIWMKDVTPRTNPKFDLWGFVTSTIGLGFLLYGFSEAGNDGWDSGVVIGSLTTGVVFLALFVWREFTTETPMLDLRVFKYDIYALTTVVSMVVNMAMFAGMILLPVYLQNIRGFTALDSGLLMLPGAIVMGIMSPIAGKLFDRFGARPLAIIGLVITVLTTWGFTQLTMQTTYGHIMMLYIFRMFGMSFIMMTVMTEGMNQLPMHLTSHGTAASNTARTVAGSIGTAFLVTVMTNRSTFHTANYSNIITSDNPFITEKLGQLGQGFAALAGIPSSSGQALAVSTIYGKAVVQATIDGINDAFIVATGISALALLLAFFIRRSTPRKVK</sequence>
<evidence type="ECO:0000256" key="4">
    <source>
        <dbReference type="ARBA" id="ARBA00022475"/>
    </source>
</evidence>
<feature type="transmembrane region" description="Helical" evidence="9">
    <location>
        <begin position="461"/>
        <end position="483"/>
    </location>
</feature>
<feature type="transmembrane region" description="Helical" evidence="9">
    <location>
        <begin position="437"/>
        <end position="455"/>
    </location>
</feature>
<comment type="similarity">
    <text evidence="2">Belongs to the major facilitator superfamily. EmrB family.</text>
</comment>
<comment type="subcellular location">
    <subcellularLocation>
        <location evidence="1">Cell membrane</location>
        <topology evidence="1">Multi-pass membrane protein</topology>
    </subcellularLocation>
</comment>
<dbReference type="InterPro" id="IPR036259">
    <property type="entry name" value="MFS_trans_sf"/>
</dbReference>
<dbReference type="SUPFAM" id="SSF103473">
    <property type="entry name" value="MFS general substrate transporter"/>
    <property type="match status" value="1"/>
</dbReference>
<feature type="transmembrane region" description="Helical" evidence="9">
    <location>
        <begin position="6"/>
        <end position="23"/>
    </location>
</feature>
<keyword evidence="4" id="KW-1003">Cell membrane</keyword>
<feature type="transmembrane region" description="Helical" evidence="9">
    <location>
        <begin position="118"/>
        <end position="140"/>
    </location>
</feature>
<feature type="transmembrane region" description="Helical" evidence="9">
    <location>
        <begin position="213"/>
        <end position="233"/>
    </location>
</feature>
<evidence type="ECO:0000313" key="12">
    <source>
        <dbReference type="Proteomes" id="UP000319837"/>
    </source>
</evidence>
<feature type="transmembrane region" description="Helical" evidence="9">
    <location>
        <begin position="245"/>
        <end position="266"/>
    </location>
</feature>
<feature type="transmembrane region" description="Helical" evidence="9">
    <location>
        <begin position="272"/>
        <end position="291"/>
    </location>
</feature>
<evidence type="ECO:0000256" key="1">
    <source>
        <dbReference type="ARBA" id="ARBA00004651"/>
    </source>
</evidence>
<keyword evidence="7 9" id="KW-0472">Membrane</keyword>
<dbReference type="InterPro" id="IPR004638">
    <property type="entry name" value="EmrB-like"/>
</dbReference>
<protein>
    <submittedName>
        <fullName evidence="11">DHA2 family efflux MFS transporter permease subunit</fullName>
    </submittedName>
</protein>
<dbReference type="AlphaFoldDB" id="A0A553SFG3"/>
<feature type="domain" description="Major facilitator superfamily (MFS) profile" evidence="10">
    <location>
        <begin position="118"/>
        <end position="612"/>
    </location>
</feature>
<dbReference type="PROSITE" id="PS50850">
    <property type="entry name" value="MFS"/>
    <property type="match status" value="1"/>
</dbReference>
<dbReference type="RefSeq" id="WP_185764291.1">
    <property type="nucleotide sequence ID" value="NZ_RIBP01000004.1"/>
</dbReference>
<proteinExistence type="inferred from homology"/>
<comment type="caution">
    <text evidence="11">The sequence shown here is derived from an EMBL/GenBank/DDBJ whole genome shotgun (WGS) entry which is preliminary data.</text>
</comment>
<dbReference type="Gene3D" id="1.20.1250.20">
    <property type="entry name" value="MFS general substrate transporter like domains"/>
    <property type="match status" value="1"/>
</dbReference>
<accession>A0A553SFG3</accession>
<dbReference type="InterPro" id="IPR020846">
    <property type="entry name" value="MFS_dom"/>
</dbReference>
<dbReference type="Gene3D" id="1.20.1720.10">
    <property type="entry name" value="Multidrug resistance protein D"/>
    <property type="match status" value="1"/>
</dbReference>
<feature type="compositionally biased region" description="Basic and acidic residues" evidence="8">
    <location>
        <begin position="30"/>
        <end position="43"/>
    </location>
</feature>
<feature type="transmembrane region" description="Helical" evidence="9">
    <location>
        <begin position="371"/>
        <end position="396"/>
    </location>
</feature>
<evidence type="ECO:0000256" key="8">
    <source>
        <dbReference type="SAM" id="MobiDB-lite"/>
    </source>
</evidence>
<dbReference type="PANTHER" id="PTHR42718">
    <property type="entry name" value="MAJOR FACILITATOR SUPERFAMILY MULTIDRUG TRANSPORTER MFSC"/>
    <property type="match status" value="1"/>
</dbReference>
<evidence type="ECO:0000256" key="3">
    <source>
        <dbReference type="ARBA" id="ARBA00022448"/>
    </source>
</evidence>
<reference evidence="12" key="1">
    <citation type="submission" date="2018-10" db="EMBL/GenBank/DDBJ databases">
        <title>FDA dAtabase for Regulatory Grade micrObial Sequences (FDA-ARGOS): Supporting development and validation of Infectious Disease Dx tests.</title>
        <authorList>
            <person name="Minogue T."/>
            <person name="Wolcott M."/>
            <person name="Wasieloski L."/>
            <person name="Aguilar W."/>
            <person name="Moore D."/>
            <person name="Tallon L."/>
            <person name="Sadzewicz L."/>
            <person name="Sengamalay N."/>
            <person name="Ott S."/>
            <person name="Godinez A."/>
            <person name="Nagaraj S."/>
            <person name="Vavikolanu K."/>
            <person name="Vyas G."/>
            <person name="Nadendla S."/>
            <person name="George J."/>
            <person name="Sichtig H."/>
        </authorList>
    </citation>
    <scope>NUCLEOTIDE SEQUENCE [LARGE SCALE GENOMIC DNA]</scope>
    <source>
        <strain evidence="12">FDAARGOS_343</strain>
    </source>
</reference>
<gene>
    <name evidence="11" type="ORF">CEQ21_08835</name>
</gene>
<feature type="transmembrane region" description="Helical" evidence="9">
    <location>
        <begin position="334"/>
        <end position="351"/>
    </location>
</feature>
<organism evidence="11 12">
    <name type="scientific">Niallia circulans</name>
    <name type="common">Bacillus circulans</name>
    <dbReference type="NCBI Taxonomy" id="1397"/>
    <lineage>
        <taxon>Bacteria</taxon>
        <taxon>Bacillati</taxon>
        <taxon>Bacillota</taxon>
        <taxon>Bacilli</taxon>
        <taxon>Bacillales</taxon>
        <taxon>Bacillaceae</taxon>
        <taxon>Niallia</taxon>
    </lineage>
</organism>
<feature type="region of interest" description="Disordered" evidence="8">
    <location>
        <begin position="30"/>
        <end position="67"/>
    </location>
</feature>
<dbReference type="GO" id="GO:0005886">
    <property type="term" value="C:plasma membrane"/>
    <property type="evidence" value="ECO:0007669"/>
    <property type="project" value="UniProtKB-SubCell"/>
</dbReference>
<dbReference type="Proteomes" id="UP000319837">
    <property type="component" value="Unassembled WGS sequence"/>
</dbReference>
<feature type="transmembrane region" description="Helical" evidence="9">
    <location>
        <begin position="184"/>
        <end position="207"/>
    </location>
</feature>
<dbReference type="GO" id="GO:0022857">
    <property type="term" value="F:transmembrane transporter activity"/>
    <property type="evidence" value="ECO:0007669"/>
    <property type="project" value="InterPro"/>
</dbReference>
<name>A0A553SFG3_NIACI</name>
<evidence type="ECO:0000256" key="9">
    <source>
        <dbReference type="SAM" id="Phobius"/>
    </source>
</evidence>
<evidence type="ECO:0000313" key="11">
    <source>
        <dbReference type="EMBL" id="TRZ35730.1"/>
    </source>
</evidence>
<dbReference type="CDD" id="cd17503">
    <property type="entry name" value="MFS_LmrB_MDR_like"/>
    <property type="match status" value="1"/>
</dbReference>